<reference evidence="11 12" key="1">
    <citation type="submission" date="2019-05" db="EMBL/GenBank/DDBJ databases">
        <authorList>
            <person name="Lee S.D."/>
        </authorList>
    </citation>
    <scope>NUCLEOTIDE SEQUENCE [LARGE SCALE GENOMIC DNA]</scope>
    <source>
        <strain evidence="11 12">YC2-7</strain>
    </source>
</reference>
<evidence type="ECO:0000313" key="11">
    <source>
        <dbReference type="EMBL" id="NMN98743.1"/>
    </source>
</evidence>
<feature type="domain" description="SnoaL-like" evidence="10">
    <location>
        <begin position="216"/>
        <end position="305"/>
    </location>
</feature>
<dbReference type="NCBIfam" id="TIGR02937">
    <property type="entry name" value="sigma70-ECF"/>
    <property type="match status" value="1"/>
</dbReference>
<evidence type="ECO:0000256" key="4">
    <source>
        <dbReference type="ARBA" id="ARBA00023082"/>
    </source>
</evidence>
<dbReference type="Gene3D" id="3.10.450.50">
    <property type="match status" value="1"/>
</dbReference>
<dbReference type="PANTHER" id="PTHR43133">
    <property type="entry name" value="RNA POLYMERASE ECF-TYPE SIGMA FACTO"/>
    <property type="match status" value="1"/>
</dbReference>
<reference evidence="11 12" key="2">
    <citation type="submission" date="2020-06" db="EMBL/GenBank/DDBJ databases">
        <title>Antribacter stalactiti gen. nov., sp. nov., a new member of the family Nacardiaceae isolated from a cave.</title>
        <authorList>
            <person name="Kim I.S."/>
        </authorList>
    </citation>
    <scope>NUCLEOTIDE SEQUENCE [LARGE SCALE GENOMIC DNA]</scope>
    <source>
        <strain evidence="11 12">YC2-7</strain>
    </source>
</reference>
<sequence length="330" mass="36477">MTTSEATRVSTLEDEFATATDPFRRELLAHCYRMLGSTHDAEDLVQETLLRAWRAFDRFDERKATMRTWLHRIATNACLTALDHRSRRVLPSGLGGPSHDVGEWPLQRRPEIDWIEPLPQAVYAPTESDPAAIVASRNSVRLAFIAALQTLPPRQRAVLLLRDVLAWSAAEVAEALDTSTAAVNSTLQRARAELKDGTPAEDDVVEPEDLLSRDLVDRYVTLLETADVAGLEQLLRDDAILEMPPIPNWYVGADAIVTFIARIFAVRGAFRVRRIEANGQPAAAVYARADDGSYCAHSIQVFTVTSTGIAKVVVFQDPTLFEGFGLQPTA</sequence>
<dbReference type="InterPro" id="IPR014284">
    <property type="entry name" value="RNA_pol_sigma-70_dom"/>
</dbReference>
<evidence type="ECO:0000256" key="5">
    <source>
        <dbReference type="ARBA" id="ARBA00023125"/>
    </source>
</evidence>
<dbReference type="CDD" id="cd06171">
    <property type="entry name" value="Sigma70_r4"/>
    <property type="match status" value="1"/>
</dbReference>
<dbReference type="Gene3D" id="1.10.10.10">
    <property type="entry name" value="Winged helix-like DNA-binding domain superfamily/Winged helix DNA-binding domain"/>
    <property type="match status" value="1"/>
</dbReference>
<dbReference type="InterPro" id="IPR032710">
    <property type="entry name" value="NTF2-like_dom_sf"/>
</dbReference>
<dbReference type="NCBIfam" id="NF006089">
    <property type="entry name" value="PRK08241.1"/>
    <property type="match status" value="1"/>
</dbReference>
<dbReference type="PANTHER" id="PTHR43133:SF65">
    <property type="entry name" value="ECF RNA POLYMERASE SIGMA FACTOR SIGG"/>
    <property type="match status" value="1"/>
</dbReference>
<dbReference type="GO" id="GO:0003677">
    <property type="term" value="F:DNA binding"/>
    <property type="evidence" value="ECO:0007669"/>
    <property type="project" value="UniProtKB-KW"/>
</dbReference>
<gene>
    <name evidence="11" type="ORF">FGL95_27290</name>
</gene>
<evidence type="ECO:0000259" key="10">
    <source>
        <dbReference type="Pfam" id="PF12680"/>
    </source>
</evidence>
<dbReference type="EMBL" id="VCQU01000012">
    <property type="protein sequence ID" value="NMN98743.1"/>
    <property type="molecule type" value="Genomic_DNA"/>
</dbReference>
<dbReference type="Proteomes" id="UP000535543">
    <property type="component" value="Unassembled WGS sequence"/>
</dbReference>
<comment type="subunit">
    <text evidence="2">Interacts transiently with the RNA polymerase catalytic core formed by RpoA, RpoB, RpoC and RpoZ (2 alpha, 1 beta, 1 beta' and 1 omega subunit) to form the RNA polymerase holoenzyme that can initiate transcription.</text>
</comment>
<dbReference type="GO" id="GO:0016987">
    <property type="term" value="F:sigma factor activity"/>
    <property type="evidence" value="ECO:0007669"/>
    <property type="project" value="UniProtKB-KW"/>
</dbReference>
<keyword evidence="12" id="KW-1185">Reference proteome</keyword>
<accession>A0A848KI59</accession>
<name>A0A848KI59_9NOCA</name>
<dbReference type="InterPro" id="IPR000838">
    <property type="entry name" value="RNA_pol_sigma70_ECF_CS"/>
</dbReference>
<comment type="caution">
    <text evidence="11">The sequence shown here is derived from an EMBL/GenBank/DDBJ whole genome shotgun (WGS) entry which is preliminary data.</text>
</comment>
<evidence type="ECO:0000259" key="9">
    <source>
        <dbReference type="Pfam" id="PF08281"/>
    </source>
</evidence>
<proteinExistence type="inferred from homology"/>
<dbReference type="Pfam" id="PF12680">
    <property type="entry name" value="SnoaL_2"/>
    <property type="match status" value="1"/>
</dbReference>
<dbReference type="InterPro" id="IPR013324">
    <property type="entry name" value="RNA_pol_sigma_r3/r4-like"/>
</dbReference>
<dbReference type="SUPFAM" id="SSF54427">
    <property type="entry name" value="NTF2-like"/>
    <property type="match status" value="1"/>
</dbReference>
<dbReference type="RefSeq" id="WP_169593360.1">
    <property type="nucleotide sequence ID" value="NZ_VCQU01000012.1"/>
</dbReference>
<evidence type="ECO:0000313" key="12">
    <source>
        <dbReference type="Proteomes" id="UP000535543"/>
    </source>
</evidence>
<keyword evidence="6 7" id="KW-0804">Transcription</keyword>
<dbReference type="Pfam" id="PF04542">
    <property type="entry name" value="Sigma70_r2"/>
    <property type="match status" value="1"/>
</dbReference>
<dbReference type="PROSITE" id="PS01063">
    <property type="entry name" value="SIGMA70_ECF"/>
    <property type="match status" value="1"/>
</dbReference>
<dbReference type="GO" id="GO:0006352">
    <property type="term" value="P:DNA-templated transcription initiation"/>
    <property type="evidence" value="ECO:0007669"/>
    <property type="project" value="InterPro"/>
</dbReference>
<protein>
    <recommendedName>
        <fullName evidence="7">RNA polymerase sigma factor</fullName>
    </recommendedName>
</protein>
<dbReference type="InterPro" id="IPR013249">
    <property type="entry name" value="RNA_pol_sigma70_r4_t2"/>
</dbReference>
<dbReference type="GO" id="GO:0006950">
    <property type="term" value="P:response to stress"/>
    <property type="evidence" value="ECO:0007669"/>
    <property type="project" value="UniProtKB-ARBA"/>
</dbReference>
<dbReference type="InterPro" id="IPR013325">
    <property type="entry name" value="RNA_pol_sigma_r2"/>
</dbReference>
<dbReference type="InterPro" id="IPR014305">
    <property type="entry name" value="RNA_pol_sigma-G_actinobac"/>
</dbReference>
<evidence type="ECO:0000256" key="3">
    <source>
        <dbReference type="ARBA" id="ARBA00023015"/>
    </source>
</evidence>
<dbReference type="AlphaFoldDB" id="A0A848KI59"/>
<dbReference type="SUPFAM" id="SSF88946">
    <property type="entry name" value="Sigma2 domain of RNA polymerase sigma factors"/>
    <property type="match status" value="1"/>
</dbReference>
<evidence type="ECO:0000256" key="6">
    <source>
        <dbReference type="ARBA" id="ARBA00023163"/>
    </source>
</evidence>
<dbReference type="NCBIfam" id="TIGR02960">
    <property type="entry name" value="SigX5"/>
    <property type="match status" value="1"/>
</dbReference>
<dbReference type="InterPro" id="IPR039425">
    <property type="entry name" value="RNA_pol_sigma-70-like"/>
</dbReference>
<dbReference type="SUPFAM" id="SSF88659">
    <property type="entry name" value="Sigma3 and sigma4 domains of RNA polymerase sigma factors"/>
    <property type="match status" value="1"/>
</dbReference>
<feature type="domain" description="RNA polymerase sigma factor 70 region 4 type 2" evidence="9">
    <location>
        <begin position="142"/>
        <end position="194"/>
    </location>
</feature>
<organism evidence="11 12">
    <name type="scientific">Antrihabitans stalactiti</name>
    <dbReference type="NCBI Taxonomy" id="2584121"/>
    <lineage>
        <taxon>Bacteria</taxon>
        <taxon>Bacillati</taxon>
        <taxon>Actinomycetota</taxon>
        <taxon>Actinomycetes</taxon>
        <taxon>Mycobacteriales</taxon>
        <taxon>Nocardiaceae</taxon>
        <taxon>Antrihabitans</taxon>
    </lineage>
</organism>
<evidence type="ECO:0000256" key="2">
    <source>
        <dbReference type="ARBA" id="ARBA00011344"/>
    </source>
</evidence>
<feature type="domain" description="RNA polymerase sigma-70 region 2" evidence="8">
    <location>
        <begin position="23"/>
        <end position="87"/>
    </location>
</feature>
<dbReference type="InterPro" id="IPR037401">
    <property type="entry name" value="SnoaL-like"/>
</dbReference>
<evidence type="ECO:0000259" key="8">
    <source>
        <dbReference type="Pfam" id="PF04542"/>
    </source>
</evidence>
<dbReference type="Gene3D" id="1.10.1740.10">
    <property type="match status" value="1"/>
</dbReference>
<evidence type="ECO:0000256" key="7">
    <source>
        <dbReference type="RuleBase" id="RU000716"/>
    </source>
</evidence>
<dbReference type="InterPro" id="IPR036388">
    <property type="entry name" value="WH-like_DNA-bd_sf"/>
</dbReference>
<dbReference type="Pfam" id="PF08281">
    <property type="entry name" value="Sigma70_r4_2"/>
    <property type="match status" value="1"/>
</dbReference>
<comment type="similarity">
    <text evidence="1 7">Belongs to the sigma-70 factor family. ECF subfamily.</text>
</comment>
<keyword evidence="3 7" id="KW-0805">Transcription regulation</keyword>
<keyword evidence="4 7" id="KW-0731">Sigma factor</keyword>
<dbReference type="InterPro" id="IPR007627">
    <property type="entry name" value="RNA_pol_sigma70_r2"/>
</dbReference>
<keyword evidence="5 7" id="KW-0238">DNA-binding</keyword>
<evidence type="ECO:0000256" key="1">
    <source>
        <dbReference type="ARBA" id="ARBA00010641"/>
    </source>
</evidence>